<evidence type="ECO:0000256" key="6">
    <source>
        <dbReference type="SAM" id="Phobius"/>
    </source>
</evidence>
<evidence type="ECO:0000256" key="3">
    <source>
        <dbReference type="ARBA" id="ARBA00022692"/>
    </source>
</evidence>
<name>A0AAI9HYQ3_PROST</name>
<evidence type="ECO:0000256" key="2">
    <source>
        <dbReference type="ARBA" id="ARBA00022475"/>
    </source>
</evidence>
<evidence type="ECO:0000259" key="7">
    <source>
        <dbReference type="PROSITE" id="PS50850"/>
    </source>
</evidence>
<evidence type="ECO:0000256" key="1">
    <source>
        <dbReference type="ARBA" id="ARBA00004651"/>
    </source>
</evidence>
<feature type="transmembrane region" description="Helical" evidence="6">
    <location>
        <begin position="300"/>
        <end position="319"/>
    </location>
</feature>
<keyword evidence="4 6" id="KW-1133">Transmembrane helix</keyword>
<dbReference type="PROSITE" id="PS50850">
    <property type="entry name" value="MFS"/>
    <property type="match status" value="1"/>
</dbReference>
<dbReference type="GO" id="GO:0022857">
    <property type="term" value="F:transmembrane transporter activity"/>
    <property type="evidence" value="ECO:0007669"/>
    <property type="project" value="InterPro"/>
</dbReference>
<evidence type="ECO:0000313" key="8">
    <source>
        <dbReference type="EMBL" id="EMP9432561.1"/>
    </source>
</evidence>
<dbReference type="PANTHER" id="PTHR43124">
    <property type="entry name" value="PURINE EFFLUX PUMP PBUE"/>
    <property type="match status" value="1"/>
</dbReference>
<dbReference type="EMBL" id="AAZDVE040000009">
    <property type="protein sequence ID" value="EMP9432561.1"/>
    <property type="molecule type" value="Genomic_DNA"/>
</dbReference>
<reference evidence="8" key="1">
    <citation type="submission" date="2024-02" db="EMBL/GenBank/DDBJ databases">
        <authorList>
            <consortium name="Clinical and Environmental Microbiology Branch: Whole genome sequencing antimicrobial resistance pathogens in the healthcare setting"/>
        </authorList>
    </citation>
    <scope>NUCLEOTIDE SEQUENCE</scope>
    <source>
        <strain evidence="8">2020GO-00142</strain>
    </source>
</reference>
<dbReference type="PANTHER" id="PTHR43124:SF3">
    <property type="entry name" value="CHLORAMPHENICOL EFFLUX PUMP RV0191"/>
    <property type="match status" value="1"/>
</dbReference>
<feature type="transmembrane region" description="Helical" evidence="6">
    <location>
        <begin position="131"/>
        <end position="153"/>
    </location>
</feature>
<feature type="transmembrane region" description="Helical" evidence="6">
    <location>
        <begin position="159"/>
        <end position="182"/>
    </location>
</feature>
<dbReference type="InterPro" id="IPR011701">
    <property type="entry name" value="MFS"/>
</dbReference>
<dbReference type="InterPro" id="IPR020846">
    <property type="entry name" value="MFS_dom"/>
</dbReference>
<accession>A0AAI9HYQ3</accession>
<dbReference type="PRINTS" id="PR01035">
    <property type="entry name" value="TCRTETA"/>
</dbReference>
<feature type="transmembrane region" description="Helical" evidence="6">
    <location>
        <begin position="271"/>
        <end position="294"/>
    </location>
</feature>
<dbReference type="GO" id="GO:0005886">
    <property type="term" value="C:plasma membrane"/>
    <property type="evidence" value="ECO:0007669"/>
    <property type="project" value="UniProtKB-SubCell"/>
</dbReference>
<comment type="subcellular location">
    <subcellularLocation>
        <location evidence="1">Cell membrane</location>
        <topology evidence="1">Multi-pass membrane protein</topology>
    </subcellularLocation>
</comment>
<comment type="caution">
    <text evidence="8">The sequence shown here is derived from an EMBL/GenBank/DDBJ whole genome shotgun (WGS) entry which is preliminary data.</text>
</comment>
<evidence type="ECO:0000256" key="5">
    <source>
        <dbReference type="ARBA" id="ARBA00023136"/>
    </source>
</evidence>
<keyword evidence="3 6" id="KW-0812">Transmembrane</keyword>
<organism evidence="8">
    <name type="scientific">Providencia stuartii</name>
    <dbReference type="NCBI Taxonomy" id="588"/>
    <lineage>
        <taxon>Bacteria</taxon>
        <taxon>Pseudomonadati</taxon>
        <taxon>Pseudomonadota</taxon>
        <taxon>Gammaproteobacteria</taxon>
        <taxon>Enterobacterales</taxon>
        <taxon>Morganellaceae</taxon>
        <taxon>Providencia</taxon>
    </lineage>
</organism>
<dbReference type="Pfam" id="PF07690">
    <property type="entry name" value="MFS_1"/>
    <property type="match status" value="1"/>
</dbReference>
<dbReference type="AlphaFoldDB" id="A0AAI9HYQ3"/>
<sequence>MQSNRYLLLVFAAAVYLVGTTEFMLSATLTPLAEVFSVTSAQASWLISAYALTYAVSAPVLGYFSDRVERRKLLLVAMFLFAIDSLAIIASPNVTIALLFRICGGLASAAIVPTIFSLIADIFPSRQQSSAMGTAMIGMTVGIVTGPVLAGVLTEYLTWYAPFIMTTLGSLIVWFCACKILPSSKQIHTLKTQGSFQWLRNTKITHFIGAKALWNGTAVSIFLLSGEILRHKFAIDSALIGLVISAFGAGLFIGNLLVGKLNNLLLNDSQRLLLVISIMAIAVATFIFAYFPLIAHTLCLVIWGNFLGMAAPLSTTIIATRSGENKGQVLAVSESLNNIVLFSMLPLLSWLLMNYGILTMGAMSILVLVISIMICGFDAKRPEA</sequence>
<proteinExistence type="predicted"/>
<dbReference type="Gene3D" id="1.20.1250.20">
    <property type="entry name" value="MFS general substrate transporter like domains"/>
    <property type="match status" value="1"/>
</dbReference>
<dbReference type="CDD" id="cd17324">
    <property type="entry name" value="MFS_NepI_like"/>
    <property type="match status" value="1"/>
</dbReference>
<protein>
    <submittedName>
        <fullName evidence="8">MFS transporter</fullName>
    </submittedName>
</protein>
<feature type="transmembrane region" description="Helical" evidence="6">
    <location>
        <begin position="73"/>
        <end position="90"/>
    </location>
</feature>
<feature type="transmembrane region" description="Helical" evidence="6">
    <location>
        <begin position="203"/>
        <end position="226"/>
    </location>
</feature>
<feature type="transmembrane region" description="Helical" evidence="6">
    <location>
        <begin position="238"/>
        <end position="259"/>
    </location>
</feature>
<dbReference type="SUPFAM" id="SSF103473">
    <property type="entry name" value="MFS general substrate transporter"/>
    <property type="match status" value="1"/>
</dbReference>
<dbReference type="InterPro" id="IPR036259">
    <property type="entry name" value="MFS_trans_sf"/>
</dbReference>
<evidence type="ECO:0000256" key="4">
    <source>
        <dbReference type="ARBA" id="ARBA00022989"/>
    </source>
</evidence>
<keyword evidence="5 6" id="KW-0472">Membrane</keyword>
<feature type="domain" description="Major facilitator superfamily (MFS) profile" evidence="7">
    <location>
        <begin position="7"/>
        <end position="380"/>
    </location>
</feature>
<feature type="transmembrane region" description="Helical" evidence="6">
    <location>
        <begin position="96"/>
        <end position="119"/>
    </location>
</feature>
<keyword evidence="2" id="KW-1003">Cell membrane</keyword>
<dbReference type="InterPro" id="IPR001958">
    <property type="entry name" value="Tet-R_TetA/multi-R_MdtG-like"/>
</dbReference>
<gene>
    <name evidence="8" type="ORF">JRA39_001598</name>
</gene>
<dbReference type="InterPro" id="IPR050189">
    <property type="entry name" value="MFS_Efflux_Transporters"/>
</dbReference>
<feature type="transmembrane region" description="Helical" evidence="6">
    <location>
        <begin position="357"/>
        <end position="377"/>
    </location>
</feature>
<feature type="transmembrane region" description="Helical" evidence="6">
    <location>
        <begin position="43"/>
        <end position="64"/>
    </location>
</feature>
<feature type="transmembrane region" description="Helical" evidence="6">
    <location>
        <begin position="331"/>
        <end position="351"/>
    </location>
</feature>